<dbReference type="Gene3D" id="1.10.45.10">
    <property type="entry name" value="Vanillyl-alcohol Oxidase, Chain A, domain 4"/>
    <property type="match status" value="1"/>
</dbReference>
<dbReference type="FunFam" id="1.10.45.10:FF:000001">
    <property type="entry name" value="D-lactate dehydrogenase mitochondrial"/>
    <property type="match status" value="1"/>
</dbReference>
<dbReference type="InterPro" id="IPR004113">
    <property type="entry name" value="FAD-bd_oxidored_4_C"/>
</dbReference>
<comment type="cofactor">
    <cofactor evidence="1">
        <name>FAD</name>
        <dbReference type="ChEBI" id="CHEBI:57692"/>
    </cofactor>
</comment>
<feature type="domain" description="FAD-binding PCMH-type" evidence="5">
    <location>
        <begin position="36"/>
        <end position="215"/>
    </location>
</feature>
<evidence type="ECO:0000256" key="3">
    <source>
        <dbReference type="ARBA" id="ARBA00022827"/>
    </source>
</evidence>
<dbReference type="InterPro" id="IPR016164">
    <property type="entry name" value="FAD-linked_Oxase-like_C"/>
</dbReference>
<dbReference type="Pfam" id="PF02913">
    <property type="entry name" value="FAD-oxidase_C"/>
    <property type="match status" value="1"/>
</dbReference>
<dbReference type="Gene3D" id="3.30.70.2740">
    <property type="match status" value="1"/>
</dbReference>
<dbReference type="InterPro" id="IPR016166">
    <property type="entry name" value="FAD-bd_PCMH"/>
</dbReference>
<dbReference type="InterPro" id="IPR051914">
    <property type="entry name" value="FAD-linked_OxidoTrans_Type4"/>
</dbReference>
<dbReference type="PANTHER" id="PTHR42934">
    <property type="entry name" value="GLYCOLATE OXIDASE SUBUNIT GLCD"/>
    <property type="match status" value="1"/>
</dbReference>
<keyword evidence="4" id="KW-0560">Oxidoreductase</keyword>
<evidence type="ECO:0000313" key="6">
    <source>
        <dbReference type="EMBL" id="MRG61393.1"/>
    </source>
</evidence>
<reference evidence="6 7" key="1">
    <citation type="submission" date="2019-10" db="EMBL/GenBank/DDBJ databases">
        <authorList>
            <person name="Nie G."/>
            <person name="Ming H."/>
            <person name="Yi B."/>
        </authorList>
    </citation>
    <scope>NUCLEOTIDE SEQUENCE [LARGE SCALE GENOMIC DNA]</scope>
    <source>
        <strain evidence="6 7">CFH 90414</strain>
    </source>
</reference>
<evidence type="ECO:0000259" key="5">
    <source>
        <dbReference type="PROSITE" id="PS51387"/>
    </source>
</evidence>
<proteinExistence type="predicted"/>
<dbReference type="EMBL" id="WJIF01000012">
    <property type="protein sequence ID" value="MRG61393.1"/>
    <property type="molecule type" value="Genomic_DNA"/>
</dbReference>
<dbReference type="Proteomes" id="UP000431080">
    <property type="component" value="Unassembled WGS sequence"/>
</dbReference>
<evidence type="ECO:0000313" key="7">
    <source>
        <dbReference type="Proteomes" id="UP000431080"/>
    </source>
</evidence>
<comment type="caution">
    <text evidence="6">The sequence shown here is derived from an EMBL/GenBank/DDBJ whole genome shotgun (WGS) entry which is preliminary data.</text>
</comment>
<dbReference type="SUPFAM" id="SSF56176">
    <property type="entry name" value="FAD-binding/transporter-associated domain-like"/>
    <property type="match status" value="1"/>
</dbReference>
<dbReference type="Gene3D" id="3.30.465.10">
    <property type="match status" value="1"/>
</dbReference>
<dbReference type="GO" id="GO:0016491">
    <property type="term" value="F:oxidoreductase activity"/>
    <property type="evidence" value="ECO:0007669"/>
    <property type="project" value="UniProtKB-KW"/>
</dbReference>
<keyword evidence="3" id="KW-0274">FAD</keyword>
<keyword evidence="7" id="KW-1185">Reference proteome</keyword>
<dbReference type="SUPFAM" id="SSF55103">
    <property type="entry name" value="FAD-linked oxidases, C-terminal domain"/>
    <property type="match status" value="1"/>
</dbReference>
<dbReference type="PANTHER" id="PTHR42934:SF2">
    <property type="entry name" value="GLYCOLATE OXIDASE SUBUNIT GLCD"/>
    <property type="match status" value="1"/>
</dbReference>
<dbReference type="InterPro" id="IPR016171">
    <property type="entry name" value="Vanillyl_alc_oxidase_C-sub2"/>
</dbReference>
<organism evidence="6 7">
    <name type="scientific">Agromyces agglutinans</name>
    <dbReference type="NCBI Taxonomy" id="2662258"/>
    <lineage>
        <taxon>Bacteria</taxon>
        <taxon>Bacillati</taxon>
        <taxon>Actinomycetota</taxon>
        <taxon>Actinomycetes</taxon>
        <taxon>Micrococcales</taxon>
        <taxon>Microbacteriaceae</taxon>
        <taxon>Agromyces</taxon>
    </lineage>
</organism>
<sequence>MPNPILARLIDELGDAVSTEASDLRAAREDRSGLVSPATPLAIVRATSVADVQSTLRLASASGTPVVPRGAGTGLAGGGVASEGAIVLDVSGMRRVLEIDEANELAVVEAGVINGDLNAALAPLGLWFAPDPASRAISSIGGNIATNAGGLLCAKYGVTREAVLGLAVVLADGRLLRTGHRTVKGVTGYDLTALLTGSEGTLGVIVEATVRLRPMPAGEPVTVAAVFPDVTAAAVASARVTAARLRPAVLELIDAAGLARVVEYLASGALDGGARDGGSHDGGTVDGSAVADRLAGTPLDRLEAGEAFLLAQADGTGAAEEAAAIAAILADAGGRVTTSTDAATGERLLEIRRSMHPALAARGRVLIEDVAVPRSRLPEMFRAIERIGAKHCLEIPTLAHAGDGNLHPNFVFDEPAPGEPDVPLHVWSAADELFRAAVALGGTLTGEHGVGVLKRRWLRDELGDDQWELQRSIKAVFDPAGILNPAVMFEPDEPAHSPAVGRDR</sequence>
<gene>
    <name evidence="6" type="ORF">GE115_16170</name>
</gene>
<accession>A0A6I2FHG5</accession>
<dbReference type="GO" id="GO:0071949">
    <property type="term" value="F:FAD binding"/>
    <property type="evidence" value="ECO:0007669"/>
    <property type="project" value="InterPro"/>
</dbReference>
<dbReference type="InterPro" id="IPR006094">
    <property type="entry name" value="Oxid_FAD_bind_N"/>
</dbReference>
<dbReference type="InterPro" id="IPR016169">
    <property type="entry name" value="FAD-bd_PCMH_sub2"/>
</dbReference>
<protein>
    <submittedName>
        <fullName evidence="6">FAD-binding protein</fullName>
    </submittedName>
</protein>
<evidence type="ECO:0000256" key="1">
    <source>
        <dbReference type="ARBA" id="ARBA00001974"/>
    </source>
</evidence>
<evidence type="ECO:0000256" key="4">
    <source>
        <dbReference type="ARBA" id="ARBA00023002"/>
    </source>
</evidence>
<keyword evidence="2" id="KW-0285">Flavoprotein</keyword>
<dbReference type="PROSITE" id="PS51387">
    <property type="entry name" value="FAD_PCMH"/>
    <property type="match status" value="1"/>
</dbReference>
<dbReference type="RefSeq" id="WP_153685801.1">
    <property type="nucleotide sequence ID" value="NZ_WJIF01000012.1"/>
</dbReference>
<name>A0A6I2FHG5_9MICO</name>
<dbReference type="InterPro" id="IPR036318">
    <property type="entry name" value="FAD-bd_PCMH-like_sf"/>
</dbReference>
<dbReference type="Pfam" id="PF01565">
    <property type="entry name" value="FAD_binding_4"/>
    <property type="match status" value="1"/>
</dbReference>
<evidence type="ECO:0000256" key="2">
    <source>
        <dbReference type="ARBA" id="ARBA00022630"/>
    </source>
</evidence>
<dbReference type="AlphaFoldDB" id="A0A6I2FHG5"/>